<accession>A0ABQ5IG93</accession>
<feature type="region of interest" description="Disordered" evidence="1">
    <location>
        <begin position="77"/>
        <end position="112"/>
    </location>
</feature>
<comment type="caution">
    <text evidence="2">The sequence shown here is derived from an EMBL/GenBank/DDBJ whole genome shotgun (WGS) entry which is preliminary data.</text>
</comment>
<protein>
    <submittedName>
        <fullName evidence="2">Uncharacterized protein</fullName>
    </submittedName>
</protein>
<sequence length="216" mass="23715">MPRTEVIDILSNESSPIQNNLINTTLDTTLALTIPSPITSQAILTQGINVSPLAHRSLVFLTSTSSPLEPHLYLTSLEDLPPRSSNPPPPSSSLGFSQTLPQQTPMDFKPSFSPINLSRSRISAQPEPFLSRDQVVQELSQHQDFDHHLEAIIQNAQNSLLPPFTTTSPQMPPIPPPFHFTTTFTTSTSPFRTSLPPSSTFVPLDQSLWMKGPSIP</sequence>
<evidence type="ECO:0000313" key="3">
    <source>
        <dbReference type="Proteomes" id="UP001151760"/>
    </source>
</evidence>
<organism evidence="2 3">
    <name type="scientific">Tanacetum coccineum</name>
    <dbReference type="NCBI Taxonomy" id="301880"/>
    <lineage>
        <taxon>Eukaryota</taxon>
        <taxon>Viridiplantae</taxon>
        <taxon>Streptophyta</taxon>
        <taxon>Embryophyta</taxon>
        <taxon>Tracheophyta</taxon>
        <taxon>Spermatophyta</taxon>
        <taxon>Magnoliopsida</taxon>
        <taxon>eudicotyledons</taxon>
        <taxon>Gunneridae</taxon>
        <taxon>Pentapetalae</taxon>
        <taxon>asterids</taxon>
        <taxon>campanulids</taxon>
        <taxon>Asterales</taxon>
        <taxon>Asteraceae</taxon>
        <taxon>Asteroideae</taxon>
        <taxon>Anthemideae</taxon>
        <taxon>Anthemidinae</taxon>
        <taxon>Tanacetum</taxon>
    </lineage>
</organism>
<dbReference type="EMBL" id="BQNB010020741">
    <property type="protein sequence ID" value="GJT99137.1"/>
    <property type="molecule type" value="Genomic_DNA"/>
</dbReference>
<reference evidence="2" key="2">
    <citation type="submission" date="2022-01" db="EMBL/GenBank/DDBJ databases">
        <authorList>
            <person name="Yamashiro T."/>
            <person name="Shiraishi A."/>
            <person name="Satake H."/>
            <person name="Nakayama K."/>
        </authorList>
    </citation>
    <scope>NUCLEOTIDE SEQUENCE</scope>
</reference>
<evidence type="ECO:0000313" key="2">
    <source>
        <dbReference type="EMBL" id="GJT99137.1"/>
    </source>
</evidence>
<reference evidence="2" key="1">
    <citation type="journal article" date="2022" name="Int. J. Mol. Sci.">
        <title>Draft Genome of Tanacetum Coccineum: Genomic Comparison of Closely Related Tanacetum-Family Plants.</title>
        <authorList>
            <person name="Yamashiro T."/>
            <person name="Shiraishi A."/>
            <person name="Nakayama K."/>
            <person name="Satake H."/>
        </authorList>
    </citation>
    <scope>NUCLEOTIDE SEQUENCE</scope>
</reference>
<feature type="compositionally biased region" description="Polar residues" evidence="1">
    <location>
        <begin position="94"/>
        <end position="105"/>
    </location>
</feature>
<name>A0ABQ5IG93_9ASTR</name>
<proteinExistence type="predicted"/>
<keyword evidence="3" id="KW-1185">Reference proteome</keyword>
<evidence type="ECO:0000256" key="1">
    <source>
        <dbReference type="SAM" id="MobiDB-lite"/>
    </source>
</evidence>
<gene>
    <name evidence="2" type="ORF">Tco_1094655</name>
</gene>
<dbReference type="Proteomes" id="UP001151760">
    <property type="component" value="Unassembled WGS sequence"/>
</dbReference>